<dbReference type="InterPro" id="IPR006179">
    <property type="entry name" value="5_nucleotidase/apyrase"/>
</dbReference>
<feature type="domain" description="5'-Nucleotidase C-terminal" evidence="7">
    <location>
        <begin position="419"/>
        <end position="547"/>
    </location>
</feature>
<evidence type="ECO:0000259" key="6">
    <source>
        <dbReference type="Pfam" id="PF00149"/>
    </source>
</evidence>
<dbReference type="SUPFAM" id="SSF55816">
    <property type="entry name" value="5'-nucleotidase (syn. UDP-sugar hydrolase), C-terminal domain"/>
    <property type="match status" value="1"/>
</dbReference>
<dbReference type="Proteomes" id="UP000306113">
    <property type="component" value="Unassembled WGS sequence"/>
</dbReference>
<evidence type="ECO:0000256" key="2">
    <source>
        <dbReference type="ARBA" id="ARBA00022723"/>
    </source>
</evidence>
<comment type="similarity">
    <text evidence="1 5">Belongs to the 5'-nucleotidase family.</text>
</comment>
<dbReference type="NCBIfam" id="NF006938">
    <property type="entry name" value="PRK09420.1"/>
    <property type="match status" value="1"/>
</dbReference>
<dbReference type="GO" id="GO:0000166">
    <property type="term" value="F:nucleotide binding"/>
    <property type="evidence" value="ECO:0007669"/>
    <property type="project" value="UniProtKB-KW"/>
</dbReference>
<dbReference type="InterPro" id="IPR041827">
    <property type="entry name" value="CpdB_N"/>
</dbReference>
<dbReference type="InterPro" id="IPR029052">
    <property type="entry name" value="Metallo-depent_PP-like"/>
</dbReference>
<dbReference type="GO" id="GO:0016787">
    <property type="term" value="F:hydrolase activity"/>
    <property type="evidence" value="ECO:0007669"/>
    <property type="project" value="UniProtKB-KW"/>
</dbReference>
<reference evidence="8 9" key="1">
    <citation type="submission" date="2019-04" db="EMBL/GenBank/DDBJ databases">
        <title>Draft genome sequence of Youngimonas vesicularis.</title>
        <authorList>
            <person name="Hameed A."/>
        </authorList>
    </citation>
    <scope>NUCLEOTIDE SEQUENCE [LARGE SCALE GENOMIC DNA]</scope>
    <source>
        <strain evidence="8 9">CC-AMW-E</strain>
    </source>
</reference>
<evidence type="ECO:0000256" key="4">
    <source>
        <dbReference type="ARBA" id="ARBA00022741"/>
    </source>
</evidence>
<dbReference type="GO" id="GO:0046872">
    <property type="term" value="F:metal ion binding"/>
    <property type="evidence" value="ECO:0007669"/>
    <property type="project" value="UniProtKB-KW"/>
</dbReference>
<keyword evidence="4 5" id="KW-0547">Nucleotide-binding</keyword>
<dbReference type="GO" id="GO:0009166">
    <property type="term" value="P:nucleotide catabolic process"/>
    <property type="evidence" value="ECO:0007669"/>
    <property type="project" value="InterPro"/>
</dbReference>
<dbReference type="PANTHER" id="PTHR11575:SF6">
    <property type="entry name" value="2',3'-CYCLIC-NUCLEOTIDE 2'-PHOSPHODIESTERASE_3'-NUCLEOTIDASE"/>
    <property type="match status" value="1"/>
</dbReference>
<evidence type="ECO:0000256" key="5">
    <source>
        <dbReference type="RuleBase" id="RU362119"/>
    </source>
</evidence>
<evidence type="ECO:0000313" key="9">
    <source>
        <dbReference type="Proteomes" id="UP000306113"/>
    </source>
</evidence>
<gene>
    <name evidence="8" type="ORF">E7681_01220</name>
</gene>
<keyword evidence="3" id="KW-0732">Signal</keyword>
<dbReference type="PRINTS" id="PR01607">
    <property type="entry name" value="APYRASEFAMLY"/>
</dbReference>
<proteinExistence type="inferred from homology"/>
<dbReference type="AlphaFoldDB" id="A0A4S3MD22"/>
<dbReference type="EMBL" id="SSMD01000001">
    <property type="protein sequence ID" value="THD76492.1"/>
    <property type="molecule type" value="Genomic_DNA"/>
</dbReference>
<dbReference type="InterPro" id="IPR008334">
    <property type="entry name" value="5'-Nucleotdase_C"/>
</dbReference>
<dbReference type="OrthoDB" id="9803927at2"/>
<evidence type="ECO:0000259" key="7">
    <source>
        <dbReference type="Pfam" id="PF02872"/>
    </source>
</evidence>
<protein>
    <submittedName>
        <fullName evidence="8">Bifunctional 2',3'-cyclic-nucleotide 2'-phosphodiesterase/3'-nucleotidase</fullName>
    </submittedName>
</protein>
<organism evidence="8 9">
    <name type="scientific">Thalassobius vesicularis</name>
    <dbReference type="NCBI Taxonomy" id="1294297"/>
    <lineage>
        <taxon>Bacteria</taxon>
        <taxon>Pseudomonadati</taxon>
        <taxon>Pseudomonadota</taxon>
        <taxon>Alphaproteobacteria</taxon>
        <taxon>Rhodobacterales</taxon>
        <taxon>Roseobacteraceae</taxon>
        <taxon>Thalassovita</taxon>
    </lineage>
</organism>
<dbReference type="CDD" id="cd07410">
    <property type="entry name" value="MPP_CpdB_N"/>
    <property type="match status" value="1"/>
</dbReference>
<dbReference type="SUPFAM" id="SSF56300">
    <property type="entry name" value="Metallo-dependent phosphatases"/>
    <property type="match status" value="1"/>
</dbReference>
<accession>A0A4S3MD22</accession>
<dbReference type="PANTHER" id="PTHR11575">
    <property type="entry name" value="5'-NUCLEOTIDASE-RELATED"/>
    <property type="match status" value="1"/>
</dbReference>
<sequence>MASMPKTEQSGFRPAPIEICDEEIHLRLLQTTDIHVNLLPYNYFTDRPDPQVGLSQLAGMIRQARAEVPNTLLLETGDFLQGTPLGDVYAERNPEGEALHPAITMMNALSYDACGPGNHEFNYGLEFLTNVVSGAQFPVVLANAARKLGPTPDQDDTLFPPFTLLERTFTDQAGQSHSLKIGVIGFVPPQISIWDRRHLENKLYVRGITQAARAWVPKLKQAGADLIIALSHSGIGNAEDFDLQENASIPLAAIDGIDVLLCGHQHRRFPGPTFEGVEGVDHIRGTLHGKPAVMAGFFGSDLGVIELALKRDDAGKWQIARHKSYLKPIPEDVLENAQIPVEMEAEHTETLCHIRTAVATVAQPLHTYFAFAGFDLATRAVAMAQLDFVRQKLGEQDIPLLSAASPFRAGGHAGPDNYTEVPAGALTLRGLADLYQFPNTLNVLRVSGAQLRDWLERAAGKFRQLLPGRPDQPLLDPDFPSYNFDSIFGLDYQIDLSQPAKFALDGSLAHPSGTRIRDLEYQGNPLKDDQEFLLVTNSYRAGGGGNFAGAGPKQQVLAVTEEIRTILSDWARGKQLEIPRQMNWRFRPMPGTTTLLESAPKARDYLSGLPLNLTEAGPAENGFSYYRLAL</sequence>
<dbReference type="InterPro" id="IPR036907">
    <property type="entry name" value="5'-Nucleotdase_C_sf"/>
</dbReference>
<evidence type="ECO:0000313" key="8">
    <source>
        <dbReference type="EMBL" id="THD76492.1"/>
    </source>
</evidence>
<dbReference type="Pfam" id="PF00149">
    <property type="entry name" value="Metallophos"/>
    <property type="match status" value="1"/>
</dbReference>
<dbReference type="Gene3D" id="3.90.780.10">
    <property type="entry name" value="5'-Nucleotidase, C-terminal domain"/>
    <property type="match status" value="1"/>
</dbReference>
<keyword evidence="5" id="KW-0378">Hydrolase</keyword>
<evidence type="ECO:0000256" key="1">
    <source>
        <dbReference type="ARBA" id="ARBA00006654"/>
    </source>
</evidence>
<feature type="domain" description="Calcineurin-like phosphoesterase" evidence="6">
    <location>
        <begin position="26"/>
        <end position="267"/>
    </location>
</feature>
<dbReference type="Gene3D" id="3.60.21.10">
    <property type="match status" value="1"/>
</dbReference>
<keyword evidence="2" id="KW-0479">Metal-binding</keyword>
<name>A0A4S3MD22_9RHOB</name>
<dbReference type="GO" id="GO:0030288">
    <property type="term" value="C:outer membrane-bounded periplasmic space"/>
    <property type="evidence" value="ECO:0007669"/>
    <property type="project" value="TreeGrafter"/>
</dbReference>
<dbReference type="InterPro" id="IPR004843">
    <property type="entry name" value="Calcineurin-like_PHP"/>
</dbReference>
<dbReference type="Pfam" id="PF02872">
    <property type="entry name" value="5_nucleotid_C"/>
    <property type="match status" value="1"/>
</dbReference>
<evidence type="ECO:0000256" key="3">
    <source>
        <dbReference type="ARBA" id="ARBA00022729"/>
    </source>
</evidence>
<keyword evidence="9" id="KW-1185">Reference proteome</keyword>
<comment type="caution">
    <text evidence="8">The sequence shown here is derived from an EMBL/GenBank/DDBJ whole genome shotgun (WGS) entry which is preliminary data.</text>
</comment>